<dbReference type="InterPro" id="IPR043740">
    <property type="entry name" value="DUF5685"/>
</dbReference>
<gene>
    <name evidence="2" type="ORF">GCM10011594_05040</name>
</gene>
<dbReference type="EMBL" id="BMNA01000001">
    <property type="protein sequence ID" value="GGL88391.1"/>
    <property type="molecule type" value="Genomic_DNA"/>
</dbReference>
<dbReference type="Pfam" id="PF18937">
    <property type="entry name" value="DUF5685"/>
    <property type="match status" value="1"/>
</dbReference>
<feature type="region of interest" description="Disordered" evidence="1">
    <location>
        <begin position="293"/>
        <end position="353"/>
    </location>
</feature>
<sequence>MPVMFGMVHACRNTLDDELLRTWQAHLCGLCLTLRDRSGQLSRAVTNTDAVLVSVLVEAQIPGPARRVTAGPCALRGMQRAAVVAPDDAASRLAATTSLTLAAAKAADVVAEQRLGLAAAAPWRYRAADRLAGPLRRKALADTDMADVLRAVDMLEDLANQGAVERAVEPGDALATVTRSAAEAAGRVFSAAATVAGVPANAEPLEQAGRAFGELAHLLDAVTDLDRDRTAGDWNPVLATGVGLDVVRRRCFHLARRIRAELARVQLEDDRLVRALLVDSVHAAVHRAFPDPSERTAACPVRPTDTAPPETPADPGAPGTGPDAAPDTDPDAAPPADPDAPGPVTIPGPGDPGYRSPRSFVARILPWIGVYCTGYACCASHVNPCTDRRHDAGCSGCSGCDDCSGCGDCCNCCDCCDGCDCNC</sequence>
<organism evidence="2 3">
    <name type="scientific">Nakamurella endophytica</name>
    <dbReference type="NCBI Taxonomy" id="1748367"/>
    <lineage>
        <taxon>Bacteria</taxon>
        <taxon>Bacillati</taxon>
        <taxon>Actinomycetota</taxon>
        <taxon>Actinomycetes</taxon>
        <taxon>Nakamurellales</taxon>
        <taxon>Nakamurellaceae</taxon>
        <taxon>Nakamurella</taxon>
    </lineage>
</organism>
<dbReference type="AlphaFoldDB" id="A0A917SNG3"/>
<comment type="caution">
    <text evidence="2">The sequence shown here is derived from an EMBL/GenBank/DDBJ whole genome shotgun (WGS) entry which is preliminary data.</text>
</comment>
<accession>A0A917SNG3</accession>
<evidence type="ECO:0008006" key="4">
    <source>
        <dbReference type="Google" id="ProtNLM"/>
    </source>
</evidence>
<protein>
    <recommendedName>
        <fullName evidence="4">Regulatory protein</fullName>
    </recommendedName>
</protein>
<evidence type="ECO:0000313" key="2">
    <source>
        <dbReference type="EMBL" id="GGL88391.1"/>
    </source>
</evidence>
<name>A0A917SNG3_9ACTN</name>
<reference evidence="2" key="1">
    <citation type="journal article" date="2014" name="Int. J. Syst. Evol. Microbiol.">
        <title>Complete genome sequence of Corynebacterium casei LMG S-19264T (=DSM 44701T), isolated from a smear-ripened cheese.</title>
        <authorList>
            <consortium name="US DOE Joint Genome Institute (JGI-PGF)"/>
            <person name="Walter F."/>
            <person name="Albersmeier A."/>
            <person name="Kalinowski J."/>
            <person name="Ruckert C."/>
        </authorList>
    </citation>
    <scope>NUCLEOTIDE SEQUENCE</scope>
    <source>
        <strain evidence="2">CGMCC 4.7308</strain>
    </source>
</reference>
<keyword evidence="3" id="KW-1185">Reference proteome</keyword>
<proteinExistence type="predicted"/>
<feature type="compositionally biased region" description="Pro residues" evidence="1">
    <location>
        <begin position="332"/>
        <end position="350"/>
    </location>
</feature>
<dbReference type="Proteomes" id="UP000655208">
    <property type="component" value="Unassembled WGS sequence"/>
</dbReference>
<dbReference type="RefSeq" id="WP_229673617.1">
    <property type="nucleotide sequence ID" value="NZ_BMNA01000001.1"/>
</dbReference>
<evidence type="ECO:0000256" key="1">
    <source>
        <dbReference type="SAM" id="MobiDB-lite"/>
    </source>
</evidence>
<reference evidence="2" key="2">
    <citation type="submission" date="2020-09" db="EMBL/GenBank/DDBJ databases">
        <authorList>
            <person name="Sun Q."/>
            <person name="Zhou Y."/>
        </authorList>
    </citation>
    <scope>NUCLEOTIDE SEQUENCE</scope>
    <source>
        <strain evidence="2">CGMCC 4.7308</strain>
    </source>
</reference>
<evidence type="ECO:0000313" key="3">
    <source>
        <dbReference type="Proteomes" id="UP000655208"/>
    </source>
</evidence>
<feature type="compositionally biased region" description="Low complexity" evidence="1">
    <location>
        <begin position="303"/>
        <end position="327"/>
    </location>
</feature>